<organism evidence="3 4">
    <name type="scientific">Orchesella dallaii</name>
    <dbReference type="NCBI Taxonomy" id="48710"/>
    <lineage>
        <taxon>Eukaryota</taxon>
        <taxon>Metazoa</taxon>
        <taxon>Ecdysozoa</taxon>
        <taxon>Arthropoda</taxon>
        <taxon>Hexapoda</taxon>
        <taxon>Collembola</taxon>
        <taxon>Entomobryomorpha</taxon>
        <taxon>Entomobryoidea</taxon>
        <taxon>Orchesellidae</taxon>
        <taxon>Orchesellinae</taxon>
        <taxon>Orchesella</taxon>
    </lineage>
</organism>
<dbReference type="SUPFAM" id="SSF56436">
    <property type="entry name" value="C-type lectin-like"/>
    <property type="match status" value="1"/>
</dbReference>
<evidence type="ECO:0000256" key="1">
    <source>
        <dbReference type="SAM" id="SignalP"/>
    </source>
</evidence>
<keyword evidence="4" id="KW-1185">Reference proteome</keyword>
<feature type="signal peptide" evidence="1">
    <location>
        <begin position="1"/>
        <end position="23"/>
    </location>
</feature>
<feature type="chain" id="PRO_5046106131" description="C-type lectin domain-containing protein" evidence="1">
    <location>
        <begin position="24"/>
        <end position="173"/>
    </location>
</feature>
<dbReference type="InterPro" id="IPR016186">
    <property type="entry name" value="C-type_lectin-like/link_sf"/>
</dbReference>
<sequence length="173" mass="20317">MIFSSHFWQMVSILVLAFTVANTKRLRRSFDECSLSQEENEENKPVSLGNVDGKIYYAEKTRRTWHSTRVYCKDLGMELATITSQEQANFLKLAYDANTFSDQFWLGGRDSFQPRQFSWDKSGEAVTTLNKFLWFKEDDFSYQTCLVYESEKMPNILMYDCEFNGMQALCEEM</sequence>
<protein>
    <recommendedName>
        <fullName evidence="2">C-type lectin domain-containing protein</fullName>
    </recommendedName>
</protein>
<dbReference type="Gene3D" id="3.10.100.10">
    <property type="entry name" value="Mannose-Binding Protein A, subunit A"/>
    <property type="match status" value="1"/>
</dbReference>
<dbReference type="InterPro" id="IPR001304">
    <property type="entry name" value="C-type_lectin-like"/>
</dbReference>
<proteinExistence type="predicted"/>
<dbReference type="Proteomes" id="UP001642540">
    <property type="component" value="Unassembled WGS sequence"/>
</dbReference>
<dbReference type="SMART" id="SM00034">
    <property type="entry name" value="CLECT"/>
    <property type="match status" value="1"/>
</dbReference>
<reference evidence="3 4" key="1">
    <citation type="submission" date="2024-08" db="EMBL/GenBank/DDBJ databases">
        <authorList>
            <person name="Cucini C."/>
            <person name="Frati F."/>
        </authorList>
    </citation>
    <scope>NUCLEOTIDE SEQUENCE [LARGE SCALE GENOMIC DNA]</scope>
</reference>
<dbReference type="InterPro" id="IPR016187">
    <property type="entry name" value="CTDL_fold"/>
</dbReference>
<accession>A0ABP1QBJ1</accession>
<keyword evidence="1" id="KW-0732">Signal</keyword>
<evidence type="ECO:0000313" key="3">
    <source>
        <dbReference type="EMBL" id="CAL8092065.1"/>
    </source>
</evidence>
<evidence type="ECO:0000259" key="2">
    <source>
        <dbReference type="PROSITE" id="PS50041"/>
    </source>
</evidence>
<dbReference type="PROSITE" id="PS50041">
    <property type="entry name" value="C_TYPE_LECTIN_2"/>
    <property type="match status" value="1"/>
</dbReference>
<dbReference type="CDD" id="cd00037">
    <property type="entry name" value="CLECT"/>
    <property type="match status" value="1"/>
</dbReference>
<gene>
    <name evidence="3" type="ORF">ODALV1_LOCUS8113</name>
</gene>
<dbReference type="EMBL" id="CAXLJM020000025">
    <property type="protein sequence ID" value="CAL8092065.1"/>
    <property type="molecule type" value="Genomic_DNA"/>
</dbReference>
<dbReference type="Pfam" id="PF00059">
    <property type="entry name" value="Lectin_C"/>
    <property type="match status" value="1"/>
</dbReference>
<comment type="caution">
    <text evidence="3">The sequence shown here is derived from an EMBL/GenBank/DDBJ whole genome shotgun (WGS) entry which is preliminary data.</text>
</comment>
<evidence type="ECO:0000313" key="4">
    <source>
        <dbReference type="Proteomes" id="UP001642540"/>
    </source>
</evidence>
<feature type="domain" description="C-type lectin" evidence="2">
    <location>
        <begin position="51"/>
        <end position="162"/>
    </location>
</feature>
<name>A0ABP1QBJ1_9HEXA</name>